<feature type="domain" description="tRNA wybutosine-synthesis" evidence="2">
    <location>
        <begin position="183"/>
        <end position="230"/>
    </location>
</feature>
<dbReference type="InterPro" id="IPR017518">
    <property type="entry name" value="CHP03084"/>
</dbReference>
<dbReference type="Proteomes" id="UP000252004">
    <property type="component" value="Chromosome"/>
</dbReference>
<dbReference type="NCBIfam" id="TIGR03084">
    <property type="entry name" value="TIGR03084 family metal-binding protein"/>
    <property type="match status" value="1"/>
</dbReference>
<evidence type="ECO:0000259" key="3">
    <source>
        <dbReference type="Pfam" id="PF11716"/>
    </source>
</evidence>
<dbReference type="Pfam" id="PF11716">
    <property type="entry name" value="MDMPI_N"/>
    <property type="match status" value="1"/>
</dbReference>
<protein>
    <submittedName>
        <fullName evidence="4">TIGR03084 family protein</fullName>
    </submittedName>
</protein>
<dbReference type="InterPro" id="IPR024344">
    <property type="entry name" value="MDMPI_metal-binding"/>
</dbReference>
<keyword evidence="1" id="KW-0175">Coiled coil</keyword>
<keyword evidence="5" id="KW-1185">Reference proteome</keyword>
<feature type="domain" description="Mycothiol-dependent maleylpyruvate isomerase metal-binding" evidence="3">
    <location>
        <begin position="12"/>
        <end position="147"/>
    </location>
</feature>
<proteinExistence type="predicted"/>
<dbReference type="InterPro" id="IPR017517">
    <property type="entry name" value="Maleyloyr_isom"/>
</dbReference>
<dbReference type="NCBIfam" id="TIGR03083">
    <property type="entry name" value="maleylpyruvate isomerase family mycothiol-dependent enzyme"/>
    <property type="match status" value="1"/>
</dbReference>
<dbReference type="AlphaFoldDB" id="A0A344TZM6"/>
<dbReference type="Pfam" id="PF08608">
    <property type="entry name" value="Wyosine_form"/>
    <property type="match status" value="1"/>
</dbReference>
<dbReference type="Gene3D" id="1.20.120.450">
    <property type="entry name" value="dinb family like domain"/>
    <property type="match status" value="1"/>
</dbReference>
<evidence type="ECO:0000256" key="1">
    <source>
        <dbReference type="SAM" id="Coils"/>
    </source>
</evidence>
<dbReference type="OrthoDB" id="113180at2"/>
<accession>A0A344TZM6</accession>
<evidence type="ECO:0000313" key="4">
    <source>
        <dbReference type="EMBL" id="AXE24097.1"/>
    </source>
</evidence>
<dbReference type="InterPro" id="IPR013917">
    <property type="entry name" value="tRNA_wybutosine-synth"/>
</dbReference>
<name>A0A344TZM6_9ACTN</name>
<dbReference type="EMBL" id="CP030862">
    <property type="protein sequence ID" value="AXE24097.1"/>
    <property type="molecule type" value="Genomic_DNA"/>
</dbReference>
<evidence type="ECO:0000313" key="5">
    <source>
        <dbReference type="Proteomes" id="UP000252004"/>
    </source>
</evidence>
<dbReference type="KEGG" id="sgz:C0216_12095"/>
<dbReference type="SUPFAM" id="SSF109854">
    <property type="entry name" value="DinB/YfiT-like putative metalloenzymes"/>
    <property type="match status" value="1"/>
</dbReference>
<gene>
    <name evidence="4" type="ORF">C0216_12095</name>
</gene>
<evidence type="ECO:0000259" key="2">
    <source>
        <dbReference type="Pfam" id="PF08608"/>
    </source>
</evidence>
<sequence length="267" mass="28764">MSDLQNVLKDLTTAADDTERMVADLTEEQWALPTPASGWTVADQVAHMSFIFRLAGTAASDPAAFAAMTEQAKGDFDGAVNAALHAYPRHDPAALLARWRAERTACIDALAVVPPGQVVPWLVNPLPPVVLACAGIMETFAHGQDIADALRIRREPAEWLRHLVGFAVLTRDFGYQARGLTPPAEPFRFEITGPSGELWEHGPADAAERVSGPAHDFCLLVTRRRHRADLAVTAAGPAAEHWLDIAQAYRGPAGEGRKPGQFADLPA</sequence>
<reference evidence="4 5" key="1">
    <citation type="submission" date="2018-01" db="EMBL/GenBank/DDBJ databases">
        <title>Draft genome Sequence of streptomyces globosus LZH-48.</title>
        <authorList>
            <person name="Ran K."/>
            <person name="Li Z."/>
            <person name="Wei S."/>
            <person name="Dong R."/>
        </authorList>
    </citation>
    <scope>NUCLEOTIDE SEQUENCE [LARGE SCALE GENOMIC DNA]</scope>
    <source>
        <strain evidence="4 5">LZH-48</strain>
    </source>
</reference>
<feature type="coiled-coil region" evidence="1">
    <location>
        <begin position="1"/>
        <end position="28"/>
    </location>
</feature>
<dbReference type="RefSeq" id="WP_114055278.1">
    <property type="nucleotide sequence ID" value="NZ_CP030862.1"/>
</dbReference>
<dbReference type="InterPro" id="IPR034660">
    <property type="entry name" value="DinB/YfiT-like"/>
</dbReference>
<dbReference type="GO" id="GO:0046872">
    <property type="term" value="F:metal ion binding"/>
    <property type="evidence" value="ECO:0007669"/>
    <property type="project" value="InterPro"/>
</dbReference>
<organism evidence="4 5">
    <name type="scientific">Streptomyces globosus</name>
    <dbReference type="NCBI Taxonomy" id="68209"/>
    <lineage>
        <taxon>Bacteria</taxon>
        <taxon>Bacillati</taxon>
        <taxon>Actinomycetota</taxon>
        <taxon>Actinomycetes</taxon>
        <taxon>Kitasatosporales</taxon>
        <taxon>Streptomycetaceae</taxon>
        <taxon>Streptomyces</taxon>
    </lineage>
</organism>